<dbReference type="RefSeq" id="WP_070990706.1">
    <property type="nucleotide sequence ID" value="NZ_CBCSHD010000001.1"/>
</dbReference>
<dbReference type="InterPro" id="IPR008757">
    <property type="entry name" value="Peptidase_M6-like_domain"/>
</dbReference>
<dbReference type="GO" id="GO:0006508">
    <property type="term" value="P:proteolysis"/>
    <property type="evidence" value="ECO:0007669"/>
    <property type="project" value="InterPro"/>
</dbReference>
<accession>A0A1S1N5Y1</accession>
<dbReference type="Pfam" id="PF05547">
    <property type="entry name" value="Peptidase_M6"/>
    <property type="match status" value="1"/>
</dbReference>
<dbReference type="NCBIfam" id="TIGR03296">
    <property type="entry name" value="M6dom_TIGR03296"/>
    <property type="match status" value="1"/>
</dbReference>
<evidence type="ECO:0000256" key="1">
    <source>
        <dbReference type="SAM" id="SignalP"/>
    </source>
</evidence>
<evidence type="ECO:0000259" key="2">
    <source>
        <dbReference type="Pfam" id="PF05547"/>
    </source>
</evidence>
<dbReference type="PANTHER" id="PTHR41775:SF1">
    <property type="entry name" value="PEPTIDASE M6-LIKE DOMAIN-CONTAINING PROTEIN"/>
    <property type="match status" value="1"/>
</dbReference>
<organism evidence="3 4">
    <name type="scientific">Pseudoalteromonas byunsanensis</name>
    <dbReference type="NCBI Taxonomy" id="327939"/>
    <lineage>
        <taxon>Bacteria</taxon>
        <taxon>Pseudomonadati</taxon>
        <taxon>Pseudomonadota</taxon>
        <taxon>Gammaproteobacteria</taxon>
        <taxon>Alteromonadales</taxon>
        <taxon>Pseudoalteromonadaceae</taxon>
        <taxon>Pseudoalteromonas</taxon>
    </lineage>
</organism>
<feature type="chain" id="PRO_5010272954" evidence="1">
    <location>
        <begin position="23"/>
        <end position="629"/>
    </location>
</feature>
<proteinExistence type="predicted"/>
<keyword evidence="1" id="KW-0732">Signal</keyword>
<comment type="caution">
    <text evidence="3">The sequence shown here is derived from an EMBL/GenBank/DDBJ whole genome shotgun (WGS) entry which is preliminary data.</text>
</comment>
<gene>
    <name evidence="3" type="ORF">BIW53_04765</name>
</gene>
<dbReference type="PANTHER" id="PTHR41775">
    <property type="entry name" value="SECRETED PROTEIN-RELATED"/>
    <property type="match status" value="1"/>
</dbReference>
<feature type="domain" description="Peptidase M6-like" evidence="2">
    <location>
        <begin position="155"/>
        <end position="257"/>
    </location>
</feature>
<sequence>MYRFTKLALAPLALISSLSYSAIPYKDHHYSYTQPNGEVVNISLDGNDYFALQRSADGRLVVFDENLNGLAYANVSDDGEELLSTGVLVSNKLTKAVSIRSAKRSLSSKAIARKVESAKRRMLGQGLQTSDELMQTHSEVATQDDFATQSSGNIKGLTIIIDFPDHAGTISKQQVESFLNDLDYQDFGNAQSVRGYFRSVSGGKLDYTNTVTAYYTAKKNKSYYTDDRYTSTVRSQELIKEALNWLENTQGFDFSSLSVNGNRQIKGLNIFYAGNSDSSWSKGLWPHMATLSPRFCADGVCTDRYQITDMRDSLAIGTFVHESGHLITNWPDLYDYDGSSQGSVASFGVMGFGAIGETNKYRPTPPVAHFRNLAGWDTVTELNPAINANAPKGTLTHTSGSNASYKWTNPSNRNEAFYIETIHRSGQNLEQLDEGLAIWHVDSAGNNSDEWHPYVQMEHADGNRDPENKVNRGDSNDLYNVAGEFSSTYPNSLSSRGTNALWWNGNDSGLSISNISDVAQTMSFEIGQTTPPDREVYTGYLANGQQAIVPNGTWFQYAGGTLDMTLEGPSNADFDLKLEVWQGGRWVQAAISESPTSNESITYQASSGYYRITVYSYSGAGNYSLSLGK</sequence>
<dbReference type="SUPFAM" id="SSF89260">
    <property type="entry name" value="Collagen-binding domain"/>
    <property type="match status" value="1"/>
</dbReference>
<name>A0A1S1N5Y1_9GAMM</name>
<dbReference type="Proteomes" id="UP000180253">
    <property type="component" value="Unassembled WGS sequence"/>
</dbReference>
<protein>
    <submittedName>
        <fullName evidence="3">Peptidase</fullName>
    </submittedName>
</protein>
<dbReference type="Gene3D" id="2.60.120.380">
    <property type="match status" value="1"/>
</dbReference>
<dbReference type="OrthoDB" id="275270at2"/>
<reference evidence="3 4" key="1">
    <citation type="submission" date="2016-10" db="EMBL/GenBank/DDBJ databases">
        <title>Pseudoalteromonas amylolytica sp. nov., isolated from the surface seawater.</title>
        <authorList>
            <person name="Wu Y.-H."/>
            <person name="Cheng H."/>
            <person name="Jin X.-B."/>
            <person name="Wang C.-S."/>
            <person name="Xu X.-W."/>
        </authorList>
    </citation>
    <scope>NUCLEOTIDE SEQUENCE [LARGE SCALE GENOMIC DNA]</scope>
    <source>
        <strain evidence="3 4">JCM 12483</strain>
    </source>
</reference>
<dbReference type="STRING" id="327939.BIW53_04765"/>
<dbReference type="GO" id="GO:0008233">
    <property type="term" value="F:peptidase activity"/>
    <property type="evidence" value="ECO:0007669"/>
    <property type="project" value="InterPro"/>
</dbReference>
<feature type="signal peptide" evidence="1">
    <location>
        <begin position="1"/>
        <end position="22"/>
    </location>
</feature>
<evidence type="ECO:0000313" key="4">
    <source>
        <dbReference type="Proteomes" id="UP000180253"/>
    </source>
</evidence>
<keyword evidence="4" id="KW-1185">Reference proteome</keyword>
<evidence type="ECO:0000313" key="3">
    <source>
        <dbReference type="EMBL" id="OHU96642.1"/>
    </source>
</evidence>
<dbReference type="EMBL" id="MNAN01000026">
    <property type="protein sequence ID" value="OHU96642.1"/>
    <property type="molecule type" value="Genomic_DNA"/>
</dbReference>
<dbReference type="AlphaFoldDB" id="A0A1S1N5Y1"/>